<evidence type="ECO:0000256" key="8">
    <source>
        <dbReference type="ARBA" id="ARBA00023125"/>
    </source>
</evidence>
<dbReference type="InterPro" id="IPR027417">
    <property type="entry name" value="P-loop_NTPase"/>
</dbReference>
<dbReference type="Gene3D" id="3.40.50.300">
    <property type="entry name" value="P-loop containing nucleotide triphosphate hydrolases"/>
    <property type="match status" value="1"/>
</dbReference>
<dbReference type="PROSITE" id="PS00617">
    <property type="entry name" value="RECF_1"/>
    <property type="match status" value="1"/>
</dbReference>
<dbReference type="GO" id="GO:0006260">
    <property type="term" value="P:DNA replication"/>
    <property type="evidence" value="ECO:0007669"/>
    <property type="project" value="UniProtKB-UniRule"/>
</dbReference>
<comment type="function">
    <text evidence="9 10">The RecF protein is involved in DNA metabolism; it is required for DNA replication and normal SOS inducibility. RecF binds preferentially to single-stranded, linear DNA. It also seems to bind ATP.</text>
</comment>
<sequence>MAFSSLRTVAFRNLRDGIINFPSKTVFFVGENGQGKTNILEALYVCAYGASFRGVRDSRLVQEGSCESALSALVTGFVDHQVTVKILGSRKVLQIDEKPIQSRKDLLSISPTIIFCHEDMEFISGSPERRRWFFDQTLSLYDSLYLEDLQRYRHILRLRNTVLKEGHLDTLETLDIQLVRIGCSLIEKREKVSRQFSEVFSKLYEAITGIDQVTLRYKPSWSTQNFDQIIEHLGKIRERELILKMSLSGPHRDRYQFIRHDDEFEVQASTGQRRLLALLLRIAQAKLFTEMSRRLPVLLLDDVLLELDPEKRKKFFSVLPDHEQAFFTFLPEEPYERYQQDGIMVYHVMDGALYL</sequence>
<dbReference type="GO" id="GO:0009432">
    <property type="term" value="P:SOS response"/>
    <property type="evidence" value="ECO:0007669"/>
    <property type="project" value="UniProtKB-UniRule"/>
</dbReference>
<dbReference type="EMBL" id="DSVL01000001">
    <property type="protein sequence ID" value="HFH27893.1"/>
    <property type="molecule type" value="Genomic_DNA"/>
</dbReference>
<dbReference type="GO" id="GO:0006302">
    <property type="term" value="P:double-strand break repair"/>
    <property type="evidence" value="ECO:0007669"/>
    <property type="project" value="TreeGrafter"/>
</dbReference>
<dbReference type="InterPro" id="IPR003395">
    <property type="entry name" value="RecF/RecN/SMC_N"/>
</dbReference>
<evidence type="ECO:0000256" key="6">
    <source>
        <dbReference type="ARBA" id="ARBA00022741"/>
    </source>
</evidence>
<accession>A0A7C3E6V2</accession>
<dbReference type="NCBIfam" id="TIGR00611">
    <property type="entry name" value="recf"/>
    <property type="match status" value="1"/>
</dbReference>
<feature type="domain" description="RecF/RecN/SMC N-terminal" evidence="11">
    <location>
        <begin position="5"/>
        <end position="336"/>
    </location>
</feature>
<dbReference type="GO" id="GO:0000731">
    <property type="term" value="P:DNA synthesis involved in DNA repair"/>
    <property type="evidence" value="ECO:0007669"/>
    <property type="project" value="TreeGrafter"/>
</dbReference>
<comment type="subcellular location">
    <subcellularLocation>
        <location evidence="1 9 10">Cytoplasm</location>
    </subcellularLocation>
</comment>
<dbReference type="PROSITE" id="PS00618">
    <property type="entry name" value="RECF_2"/>
    <property type="match status" value="1"/>
</dbReference>
<dbReference type="GO" id="GO:0005524">
    <property type="term" value="F:ATP binding"/>
    <property type="evidence" value="ECO:0007669"/>
    <property type="project" value="UniProtKB-UniRule"/>
</dbReference>
<dbReference type="GO" id="GO:0005737">
    <property type="term" value="C:cytoplasm"/>
    <property type="evidence" value="ECO:0007669"/>
    <property type="project" value="UniProtKB-SubCell"/>
</dbReference>
<evidence type="ECO:0000313" key="12">
    <source>
        <dbReference type="EMBL" id="HFH27893.1"/>
    </source>
</evidence>
<comment type="caution">
    <text evidence="12">The sequence shown here is derived from an EMBL/GenBank/DDBJ whole genome shotgun (WGS) entry which is preliminary data.</text>
</comment>
<comment type="similarity">
    <text evidence="2 9 10">Belongs to the RecF family.</text>
</comment>
<evidence type="ECO:0000256" key="5">
    <source>
        <dbReference type="ARBA" id="ARBA00022705"/>
    </source>
</evidence>
<evidence type="ECO:0000256" key="1">
    <source>
        <dbReference type="ARBA" id="ARBA00004496"/>
    </source>
</evidence>
<evidence type="ECO:0000256" key="10">
    <source>
        <dbReference type="RuleBase" id="RU000578"/>
    </source>
</evidence>
<dbReference type="PANTHER" id="PTHR32182">
    <property type="entry name" value="DNA REPLICATION AND REPAIR PROTEIN RECF"/>
    <property type="match status" value="1"/>
</dbReference>
<dbReference type="HAMAP" id="MF_00365">
    <property type="entry name" value="RecF"/>
    <property type="match status" value="1"/>
</dbReference>
<gene>
    <name evidence="9" type="primary">recF</name>
    <name evidence="12" type="ORF">ENS59_00020</name>
</gene>
<keyword evidence="4 9" id="KW-0963">Cytoplasm</keyword>
<dbReference type="PANTHER" id="PTHR32182:SF0">
    <property type="entry name" value="DNA REPLICATION AND REPAIR PROTEIN RECF"/>
    <property type="match status" value="1"/>
</dbReference>
<dbReference type="AlphaFoldDB" id="A0A7C3E6V2"/>
<dbReference type="InterPro" id="IPR001238">
    <property type="entry name" value="DNA-binding_RecF"/>
</dbReference>
<evidence type="ECO:0000256" key="7">
    <source>
        <dbReference type="ARBA" id="ARBA00022840"/>
    </source>
</evidence>
<keyword evidence="7 9" id="KW-0067">ATP-binding</keyword>
<evidence type="ECO:0000256" key="4">
    <source>
        <dbReference type="ARBA" id="ARBA00022490"/>
    </source>
</evidence>
<evidence type="ECO:0000256" key="3">
    <source>
        <dbReference type="ARBA" id="ARBA00020170"/>
    </source>
</evidence>
<keyword evidence="9 10" id="KW-0227">DNA damage</keyword>
<keyword evidence="9 10" id="KW-0742">SOS response</keyword>
<organism evidence="12">
    <name type="scientific">Gracilinema caldarium</name>
    <dbReference type="NCBI Taxonomy" id="215591"/>
    <lineage>
        <taxon>Bacteria</taxon>
        <taxon>Pseudomonadati</taxon>
        <taxon>Spirochaetota</taxon>
        <taxon>Spirochaetia</taxon>
        <taxon>Spirochaetales</taxon>
        <taxon>Breznakiellaceae</taxon>
        <taxon>Gracilinema</taxon>
    </lineage>
</organism>
<reference evidence="12" key="1">
    <citation type="journal article" date="2020" name="mSystems">
        <title>Genome- and Community-Level Interaction Insights into Carbon Utilization and Element Cycling Functions of Hydrothermarchaeota in Hydrothermal Sediment.</title>
        <authorList>
            <person name="Zhou Z."/>
            <person name="Liu Y."/>
            <person name="Xu W."/>
            <person name="Pan J."/>
            <person name="Luo Z.H."/>
            <person name="Li M."/>
        </authorList>
    </citation>
    <scope>NUCLEOTIDE SEQUENCE [LARGE SCALE GENOMIC DNA]</scope>
    <source>
        <strain evidence="12">SpSt-503</strain>
    </source>
</reference>
<evidence type="ECO:0000259" key="11">
    <source>
        <dbReference type="Pfam" id="PF02463"/>
    </source>
</evidence>
<dbReference type="GO" id="GO:0003697">
    <property type="term" value="F:single-stranded DNA binding"/>
    <property type="evidence" value="ECO:0007669"/>
    <property type="project" value="UniProtKB-UniRule"/>
</dbReference>
<keyword evidence="5 9" id="KW-0235">DNA replication</keyword>
<keyword evidence="6 9" id="KW-0547">Nucleotide-binding</keyword>
<evidence type="ECO:0000256" key="9">
    <source>
        <dbReference type="HAMAP-Rule" id="MF_00365"/>
    </source>
</evidence>
<evidence type="ECO:0000256" key="2">
    <source>
        <dbReference type="ARBA" id="ARBA00008016"/>
    </source>
</evidence>
<dbReference type="InterPro" id="IPR042174">
    <property type="entry name" value="RecF_2"/>
</dbReference>
<dbReference type="Pfam" id="PF02463">
    <property type="entry name" value="SMC_N"/>
    <property type="match status" value="1"/>
</dbReference>
<keyword evidence="9 10" id="KW-0234">DNA repair</keyword>
<protein>
    <recommendedName>
        <fullName evidence="3 9">DNA replication and repair protein RecF</fullName>
    </recommendedName>
</protein>
<keyword evidence="8 9" id="KW-0238">DNA-binding</keyword>
<feature type="binding site" evidence="9">
    <location>
        <begin position="30"/>
        <end position="37"/>
    </location>
    <ligand>
        <name>ATP</name>
        <dbReference type="ChEBI" id="CHEBI:30616"/>
    </ligand>
</feature>
<proteinExistence type="inferred from homology"/>
<dbReference type="Gene3D" id="1.20.1050.90">
    <property type="entry name" value="RecF/RecN/SMC, N-terminal domain"/>
    <property type="match status" value="1"/>
</dbReference>
<name>A0A7C3E6V2_9SPIR</name>
<dbReference type="InterPro" id="IPR018078">
    <property type="entry name" value="DNA-binding_RecF_CS"/>
</dbReference>
<dbReference type="SUPFAM" id="SSF52540">
    <property type="entry name" value="P-loop containing nucleoside triphosphate hydrolases"/>
    <property type="match status" value="1"/>
</dbReference>